<dbReference type="Proteomes" id="UP001651158">
    <property type="component" value="Unassembled WGS sequence"/>
</dbReference>
<keyword evidence="1" id="KW-0732">Signal</keyword>
<dbReference type="Gene3D" id="4.10.40.20">
    <property type="match status" value="1"/>
</dbReference>
<accession>A0ABR4QKV2</accession>
<protein>
    <submittedName>
        <fullName evidence="2">Uncharacterized protein</fullName>
    </submittedName>
</protein>
<feature type="chain" id="PRO_5046185707" evidence="1">
    <location>
        <begin position="21"/>
        <end position="98"/>
    </location>
</feature>
<evidence type="ECO:0000256" key="1">
    <source>
        <dbReference type="SAM" id="SignalP"/>
    </source>
</evidence>
<proteinExistence type="predicted"/>
<keyword evidence="3" id="KW-1185">Reference proteome</keyword>
<evidence type="ECO:0000313" key="3">
    <source>
        <dbReference type="Proteomes" id="UP001651158"/>
    </source>
</evidence>
<comment type="caution">
    <text evidence="2">The sequence shown here is derived from an EMBL/GenBank/DDBJ whole genome shotgun (WGS) entry which is preliminary data.</text>
</comment>
<evidence type="ECO:0000313" key="2">
    <source>
        <dbReference type="EMBL" id="KAL5110079.1"/>
    </source>
</evidence>
<dbReference type="EMBL" id="JAKROA010000002">
    <property type="protein sequence ID" value="KAL5110079.1"/>
    <property type="molecule type" value="Genomic_DNA"/>
</dbReference>
<organism evidence="2 3">
    <name type="scientific">Taenia crassiceps</name>
    <dbReference type="NCBI Taxonomy" id="6207"/>
    <lineage>
        <taxon>Eukaryota</taxon>
        <taxon>Metazoa</taxon>
        <taxon>Spiralia</taxon>
        <taxon>Lophotrochozoa</taxon>
        <taxon>Platyhelminthes</taxon>
        <taxon>Cestoda</taxon>
        <taxon>Eucestoda</taxon>
        <taxon>Cyclophyllidea</taxon>
        <taxon>Taeniidae</taxon>
        <taxon>Taenia</taxon>
    </lineage>
</organism>
<gene>
    <name evidence="2" type="ORF">TcWFU_003306</name>
</gene>
<reference evidence="2 3" key="1">
    <citation type="journal article" date="2022" name="Front. Cell. Infect. Microbiol.">
        <title>The Genomes of Two Strains of Taenia crassiceps the Animal Model for the Study of Human Cysticercosis.</title>
        <authorList>
            <person name="Bobes R.J."/>
            <person name="Estrada K."/>
            <person name="Rios-Valencia D.G."/>
            <person name="Calderon-Gallegos A."/>
            <person name="de la Torre P."/>
            <person name="Carrero J.C."/>
            <person name="Sanchez-Flores A."/>
            <person name="Laclette J.P."/>
        </authorList>
    </citation>
    <scope>NUCLEOTIDE SEQUENCE [LARGE SCALE GENOMIC DNA]</scope>
    <source>
        <strain evidence="2">WFUcys</strain>
    </source>
</reference>
<sequence length="98" mass="10509">MSRMRVHVVGLLLLTCTLHALVLPSSSTEDCLDLDETCGGWNHKPCCPGLTCRKVRDGNTYGRCSFSLLELHYPTTTTTASAIGSTEPSVGNPILATD</sequence>
<feature type="signal peptide" evidence="1">
    <location>
        <begin position="1"/>
        <end position="20"/>
    </location>
</feature>
<name>A0ABR4QKV2_9CEST</name>